<proteinExistence type="inferred from homology"/>
<keyword evidence="7 9" id="KW-0460">Magnesium</keyword>
<keyword evidence="6 9" id="KW-0479">Metal-binding</keyword>
<protein>
    <recommendedName>
        <fullName evidence="3 9">Glucose-1-phosphate thymidylyltransferase</fullName>
        <ecNumber evidence="3 9">2.7.7.24</ecNumber>
    </recommendedName>
</protein>
<dbReference type="Proteomes" id="UP001177295">
    <property type="component" value="Chromosome"/>
</dbReference>
<dbReference type="PANTHER" id="PTHR43532">
    <property type="entry name" value="GLUCOSE-1-PHOSPHATE THYMIDYLYLTRANSFERASE"/>
    <property type="match status" value="1"/>
</dbReference>
<dbReference type="EMBL" id="CP124550">
    <property type="protein sequence ID" value="WIO46470.1"/>
    <property type="molecule type" value="Genomic_DNA"/>
</dbReference>
<comment type="catalytic activity">
    <reaction evidence="8 9">
        <text>dTTP + alpha-D-glucose 1-phosphate + H(+) = dTDP-alpha-D-glucose + diphosphate</text>
        <dbReference type="Rhea" id="RHEA:15225"/>
        <dbReference type="ChEBI" id="CHEBI:15378"/>
        <dbReference type="ChEBI" id="CHEBI:33019"/>
        <dbReference type="ChEBI" id="CHEBI:37568"/>
        <dbReference type="ChEBI" id="CHEBI:57477"/>
        <dbReference type="ChEBI" id="CHEBI:58601"/>
        <dbReference type="EC" id="2.7.7.24"/>
    </reaction>
</comment>
<evidence type="ECO:0000256" key="9">
    <source>
        <dbReference type="RuleBase" id="RU003706"/>
    </source>
</evidence>
<dbReference type="EC" id="2.7.7.24" evidence="3 9"/>
<evidence type="ECO:0000313" key="12">
    <source>
        <dbReference type="Proteomes" id="UP001177295"/>
    </source>
</evidence>
<dbReference type="Pfam" id="PF00483">
    <property type="entry name" value="NTP_transferase"/>
    <property type="match status" value="1"/>
</dbReference>
<evidence type="ECO:0000259" key="10">
    <source>
        <dbReference type="Pfam" id="PF00483"/>
    </source>
</evidence>
<dbReference type="InterPro" id="IPR029044">
    <property type="entry name" value="Nucleotide-diphossugar_trans"/>
</dbReference>
<dbReference type="Gene3D" id="3.90.550.10">
    <property type="entry name" value="Spore Coat Polysaccharide Biosynthesis Protein SpsA, Chain A"/>
    <property type="match status" value="1"/>
</dbReference>
<keyword evidence="12" id="KW-1185">Reference proteome</keyword>
<keyword evidence="5 9" id="KW-0548">Nucleotidyltransferase</keyword>
<dbReference type="InterPro" id="IPR005907">
    <property type="entry name" value="G1P_thy_trans_s"/>
</dbReference>
<sequence length="284" mass="31465">MKGIILAGGSGTRLWPITKAISKQLMPIYDKPMIYYPLTTLMQAGIREILVITTPEDQAGFKRLLGDGSQWGLDLHYAIQPSPDGLAQAFIIGEEFIGDDKVALVLGDNIFYGDALDDSLRACTNPDGGTVFAYKVSDPERYGVVEFDEHNHAMSIEEKPQQPKSNYAVVGLYFYDNDVVEIAKNVQPSARGELEITSINAEYLRRNKLNVTTLERGDVWLDTGTINSLTDAEDFVRVIQTRTGQIIGSPEKVAHEQGFISREQLNELAQPLKKSGYGNYLSSL</sequence>
<evidence type="ECO:0000256" key="6">
    <source>
        <dbReference type="ARBA" id="ARBA00022723"/>
    </source>
</evidence>
<gene>
    <name evidence="11" type="primary">rfbA</name>
    <name evidence="11" type="ORF">SEML1_0875</name>
</gene>
<dbReference type="InterPro" id="IPR005835">
    <property type="entry name" value="NTP_transferase_dom"/>
</dbReference>
<evidence type="ECO:0000256" key="5">
    <source>
        <dbReference type="ARBA" id="ARBA00022695"/>
    </source>
</evidence>
<comment type="cofactor">
    <cofactor evidence="1">
        <name>Mg(2+)</name>
        <dbReference type="ChEBI" id="CHEBI:18420"/>
    </cofactor>
</comment>
<dbReference type="PANTHER" id="PTHR43532:SF1">
    <property type="entry name" value="GLUCOSE-1-PHOSPHATE THYMIDYLYLTRANSFERASE 1"/>
    <property type="match status" value="1"/>
</dbReference>
<name>A0ABY8WW74_9BACT</name>
<evidence type="ECO:0000256" key="8">
    <source>
        <dbReference type="ARBA" id="ARBA00049336"/>
    </source>
</evidence>
<comment type="similarity">
    <text evidence="2 9">Belongs to the glucose-1-phosphate thymidylyltransferase family.</text>
</comment>
<evidence type="ECO:0000256" key="2">
    <source>
        <dbReference type="ARBA" id="ARBA00010480"/>
    </source>
</evidence>
<dbReference type="CDD" id="cd02538">
    <property type="entry name" value="G1P_TT_short"/>
    <property type="match status" value="1"/>
</dbReference>
<dbReference type="RefSeq" id="WP_376753993.1">
    <property type="nucleotide sequence ID" value="NZ_CP124550.1"/>
</dbReference>
<reference evidence="11 12" key="1">
    <citation type="journal article" date="2023" name="Cell">
        <title>Genetic manipulation of Patescibacteria provides mechanistic insights into microbial dark matter and the epibiotic lifestyle.</title>
        <authorList>
            <person name="Wang Y."/>
            <person name="Gallagher L.A."/>
            <person name="Andrade P.A."/>
            <person name="Liu A."/>
            <person name="Humphreys I.R."/>
            <person name="Turkarslan S."/>
            <person name="Cutler K.J."/>
            <person name="Arrieta-Ortiz M.L."/>
            <person name="Li Y."/>
            <person name="Radey M.C."/>
            <person name="McLean J.S."/>
            <person name="Cong Q."/>
            <person name="Baker D."/>
            <person name="Baliga N.S."/>
            <person name="Peterson S.B."/>
            <person name="Mougous J.D."/>
        </authorList>
    </citation>
    <scope>NUCLEOTIDE SEQUENCE [LARGE SCALE GENOMIC DNA]</scope>
    <source>
        <strain evidence="11 12">ML1</strain>
    </source>
</reference>
<dbReference type="SUPFAM" id="SSF53448">
    <property type="entry name" value="Nucleotide-diphospho-sugar transferases"/>
    <property type="match status" value="1"/>
</dbReference>
<accession>A0ABY8WW74</accession>
<comment type="function">
    <text evidence="9">Catalyzes the formation of dTDP-glucose, from dTTP and glucose 1-phosphate, as well as its pyrophosphorolysis.</text>
</comment>
<evidence type="ECO:0000256" key="3">
    <source>
        <dbReference type="ARBA" id="ARBA00012461"/>
    </source>
</evidence>
<evidence type="ECO:0000256" key="7">
    <source>
        <dbReference type="ARBA" id="ARBA00022842"/>
    </source>
</evidence>
<feature type="domain" description="Nucleotidyl transferase" evidence="10">
    <location>
        <begin position="2"/>
        <end position="236"/>
    </location>
</feature>
<evidence type="ECO:0000256" key="1">
    <source>
        <dbReference type="ARBA" id="ARBA00001946"/>
    </source>
</evidence>
<dbReference type="NCBIfam" id="TIGR01207">
    <property type="entry name" value="rmlA"/>
    <property type="match status" value="1"/>
</dbReference>
<organism evidence="11 12">
    <name type="scientific">Candidatus Southlakia epibionticum</name>
    <dbReference type="NCBI Taxonomy" id="3043284"/>
    <lineage>
        <taxon>Bacteria</taxon>
        <taxon>Candidatus Saccharimonadota</taxon>
        <taxon>Candidatus Saccharimonadia</taxon>
        <taxon>Candidatus Saccharimonadales</taxon>
        <taxon>Candidatus Saccharimonadaceae</taxon>
        <taxon>Candidatus Southlakia</taxon>
    </lineage>
</organism>
<keyword evidence="4 9" id="KW-0808">Transferase</keyword>
<evidence type="ECO:0000313" key="11">
    <source>
        <dbReference type="EMBL" id="WIO46470.1"/>
    </source>
</evidence>
<evidence type="ECO:0000256" key="4">
    <source>
        <dbReference type="ARBA" id="ARBA00022679"/>
    </source>
</evidence>